<comment type="caution">
    <text evidence="1">The sequence shown here is derived from an EMBL/GenBank/DDBJ whole genome shotgun (WGS) entry which is preliminary data.</text>
</comment>
<reference evidence="1 2" key="2">
    <citation type="journal article" date="2022" name="Mol. Ecol. Resour.">
        <title>The genomes of chicory, endive, great burdock and yacon provide insights into Asteraceae paleo-polyploidization history and plant inulin production.</title>
        <authorList>
            <person name="Fan W."/>
            <person name="Wang S."/>
            <person name="Wang H."/>
            <person name="Wang A."/>
            <person name="Jiang F."/>
            <person name="Liu H."/>
            <person name="Zhao H."/>
            <person name="Xu D."/>
            <person name="Zhang Y."/>
        </authorList>
    </citation>
    <scope>NUCLEOTIDE SEQUENCE [LARGE SCALE GENOMIC DNA]</scope>
    <source>
        <strain evidence="2">cv. Niubang</strain>
    </source>
</reference>
<organism evidence="1 2">
    <name type="scientific">Arctium lappa</name>
    <name type="common">Greater burdock</name>
    <name type="synonym">Lappa major</name>
    <dbReference type="NCBI Taxonomy" id="4217"/>
    <lineage>
        <taxon>Eukaryota</taxon>
        <taxon>Viridiplantae</taxon>
        <taxon>Streptophyta</taxon>
        <taxon>Embryophyta</taxon>
        <taxon>Tracheophyta</taxon>
        <taxon>Spermatophyta</taxon>
        <taxon>Magnoliopsida</taxon>
        <taxon>eudicotyledons</taxon>
        <taxon>Gunneridae</taxon>
        <taxon>Pentapetalae</taxon>
        <taxon>asterids</taxon>
        <taxon>campanulids</taxon>
        <taxon>Asterales</taxon>
        <taxon>Asteraceae</taxon>
        <taxon>Carduoideae</taxon>
        <taxon>Cardueae</taxon>
        <taxon>Arctiinae</taxon>
        <taxon>Arctium</taxon>
    </lineage>
</organism>
<protein>
    <submittedName>
        <fullName evidence="1">Uncharacterized protein</fullName>
    </submittedName>
</protein>
<gene>
    <name evidence="1" type="ORF">L6452_28525</name>
</gene>
<sequence>MYRSPAKEYGSSSRSNHGATGRTQAWYVTPAGAKHLKQLHEDLTSMPTDLYRPLCIYDDPSDNYKIIQTQLHTFPLLDEEGRNLESIAVSIEVGVAREAAMAIRKLQEILQFKTQIGYGKALGDAYTQSILPKLRAQNLEARELRGRIEQLSNQAGYLRV</sequence>
<reference evidence="2" key="1">
    <citation type="journal article" date="2022" name="Mol. Ecol. Resour.">
        <title>The genomes of chicory, endive, great burdock and yacon provide insights into Asteraceae palaeo-polyploidization history and plant inulin production.</title>
        <authorList>
            <person name="Fan W."/>
            <person name="Wang S."/>
            <person name="Wang H."/>
            <person name="Wang A."/>
            <person name="Jiang F."/>
            <person name="Liu H."/>
            <person name="Zhao H."/>
            <person name="Xu D."/>
            <person name="Zhang Y."/>
        </authorList>
    </citation>
    <scope>NUCLEOTIDE SEQUENCE [LARGE SCALE GENOMIC DNA]</scope>
    <source>
        <strain evidence="2">cv. Niubang</strain>
    </source>
</reference>
<dbReference type="Proteomes" id="UP001055879">
    <property type="component" value="Linkage Group LG09"/>
</dbReference>
<proteinExistence type="predicted"/>
<accession>A0ACB8ZYY8</accession>
<evidence type="ECO:0000313" key="2">
    <source>
        <dbReference type="Proteomes" id="UP001055879"/>
    </source>
</evidence>
<dbReference type="EMBL" id="CM042055">
    <property type="protein sequence ID" value="KAI3702773.1"/>
    <property type="molecule type" value="Genomic_DNA"/>
</dbReference>
<keyword evidence="2" id="KW-1185">Reference proteome</keyword>
<evidence type="ECO:0000313" key="1">
    <source>
        <dbReference type="EMBL" id="KAI3702773.1"/>
    </source>
</evidence>
<name>A0ACB8ZYY8_ARCLA</name>